<reference evidence="11 12" key="1">
    <citation type="submission" date="2020-01" db="EMBL/GenBank/DDBJ databases">
        <title>Pseudarthrobacter psychrotolerans sp. nov., isolated from antarctic soil.</title>
        <authorList>
            <person name="Shin Y."/>
            <person name="Park W."/>
        </authorList>
    </citation>
    <scope>NUCLEOTIDE SEQUENCE [LARGE SCALE GENOMIC DNA]</scope>
    <source>
        <strain evidence="11 12">YJ56</strain>
    </source>
</reference>
<evidence type="ECO:0000256" key="3">
    <source>
        <dbReference type="ARBA" id="ARBA00022692"/>
    </source>
</evidence>
<dbReference type="InterPro" id="IPR024528">
    <property type="entry name" value="ThrE_2"/>
</dbReference>
<dbReference type="Pfam" id="PF06738">
    <property type="entry name" value="ThrE"/>
    <property type="match status" value="1"/>
</dbReference>
<dbReference type="PANTHER" id="PTHR34390">
    <property type="entry name" value="UPF0442 PROTEIN YJJB-RELATED"/>
    <property type="match status" value="1"/>
</dbReference>
<evidence type="ECO:0000256" key="7">
    <source>
        <dbReference type="SAM" id="MobiDB-lite"/>
    </source>
</evidence>
<evidence type="ECO:0000313" key="12">
    <source>
        <dbReference type="Proteomes" id="UP000464186"/>
    </source>
</evidence>
<feature type="compositionally biased region" description="Basic and acidic residues" evidence="7">
    <location>
        <begin position="1"/>
        <end position="13"/>
    </location>
</feature>
<evidence type="ECO:0000256" key="4">
    <source>
        <dbReference type="ARBA" id="ARBA00022989"/>
    </source>
</evidence>
<feature type="transmembrane region" description="Helical" evidence="8">
    <location>
        <begin position="302"/>
        <end position="323"/>
    </location>
</feature>
<feature type="region of interest" description="Disordered" evidence="7">
    <location>
        <begin position="1"/>
        <end position="28"/>
    </location>
</feature>
<evidence type="ECO:0000259" key="10">
    <source>
        <dbReference type="Pfam" id="PF12821"/>
    </source>
</evidence>
<keyword evidence="2" id="KW-1003">Cell membrane</keyword>
<feature type="domain" description="Threonine/Serine exporter ThrE" evidence="10">
    <location>
        <begin position="347"/>
        <end position="472"/>
    </location>
</feature>
<evidence type="ECO:0000313" key="11">
    <source>
        <dbReference type="EMBL" id="QHK21637.1"/>
    </source>
</evidence>
<feature type="transmembrane region" description="Helical" evidence="8">
    <location>
        <begin position="419"/>
        <end position="443"/>
    </location>
</feature>
<name>A0A6P1NS80_9MICC</name>
<comment type="similarity">
    <text evidence="6">Belongs to the ThrE exporter (TC 2.A.79) family.</text>
</comment>
<feature type="transmembrane region" description="Helical" evidence="8">
    <location>
        <begin position="240"/>
        <end position="258"/>
    </location>
</feature>
<dbReference type="KEGG" id="psey:GU243_20270"/>
<dbReference type="GO" id="GO:0005886">
    <property type="term" value="C:plasma membrane"/>
    <property type="evidence" value="ECO:0007669"/>
    <property type="project" value="UniProtKB-SubCell"/>
</dbReference>
<proteinExistence type="inferred from homology"/>
<feature type="domain" description="Threonine/serine exporter-like N-terminal" evidence="9">
    <location>
        <begin position="82"/>
        <end position="321"/>
    </location>
</feature>
<dbReference type="Proteomes" id="UP000464186">
    <property type="component" value="Chromosome"/>
</dbReference>
<feature type="transmembrane region" description="Helical" evidence="8">
    <location>
        <begin position="191"/>
        <end position="210"/>
    </location>
</feature>
<dbReference type="InterPro" id="IPR050539">
    <property type="entry name" value="ThrE_Dicarb/AminoAcid_Exp"/>
</dbReference>
<feature type="transmembrane region" description="Helical" evidence="8">
    <location>
        <begin position="367"/>
        <end position="388"/>
    </location>
</feature>
<keyword evidence="12" id="KW-1185">Reference proteome</keyword>
<organism evidence="11 12">
    <name type="scientific">Pseudarthrobacter psychrotolerans</name>
    <dbReference type="NCBI Taxonomy" id="2697569"/>
    <lineage>
        <taxon>Bacteria</taxon>
        <taxon>Bacillati</taxon>
        <taxon>Actinomycetota</taxon>
        <taxon>Actinomycetes</taxon>
        <taxon>Micrococcales</taxon>
        <taxon>Micrococcaceae</taxon>
        <taxon>Pseudarthrobacter</taxon>
    </lineage>
</organism>
<keyword evidence="4 8" id="KW-1133">Transmembrane helix</keyword>
<accession>A0A6P1NS80</accession>
<evidence type="ECO:0000256" key="1">
    <source>
        <dbReference type="ARBA" id="ARBA00004651"/>
    </source>
</evidence>
<evidence type="ECO:0000256" key="8">
    <source>
        <dbReference type="SAM" id="Phobius"/>
    </source>
</evidence>
<dbReference type="EMBL" id="CP047898">
    <property type="protein sequence ID" value="QHK21637.1"/>
    <property type="molecule type" value="Genomic_DNA"/>
</dbReference>
<dbReference type="InterPro" id="IPR010619">
    <property type="entry name" value="ThrE-like_N"/>
</dbReference>
<feature type="transmembrane region" description="Helical" evidence="8">
    <location>
        <begin position="343"/>
        <end position="360"/>
    </location>
</feature>
<feature type="transmembrane region" description="Helical" evidence="8">
    <location>
        <begin position="394"/>
        <end position="412"/>
    </location>
</feature>
<evidence type="ECO:0000256" key="6">
    <source>
        <dbReference type="ARBA" id="ARBA00034125"/>
    </source>
</evidence>
<evidence type="ECO:0000256" key="2">
    <source>
        <dbReference type="ARBA" id="ARBA00022475"/>
    </source>
</evidence>
<dbReference type="Pfam" id="PF12821">
    <property type="entry name" value="ThrE_2"/>
    <property type="match status" value="1"/>
</dbReference>
<sequence>MTDRPENPRRRPPTDGLPKTEPLTASQLRQDAAAKRMLRRLVRGENPPTAPLSIVDRLAGSPYANPMIQVGGVDTSARKTLDFSLHLAETMFRYGAGALEVETSIIAVTAALGLKNIEVDITNQSVAINYAPKDQTPISLLRVVRSWTNNYAGLAKVHRLVTDIVAGGVGRDEAIRRLDEAITSPKPFPRWMVTIAFGVFAAVFVGVLGGGPVSSGIAFVANIGVSLLARQLGRWRVPDFFTTAACSFGVTLTALLLWRFELTNAPAIVVVGGILLLLPTGRLVSSVQDAINGFPVTAAGRFLSTLLTFGAIVAGIAVAFVVGAMTGMQPISVTQTFPPAYDLWVLVILIAVAVMAIGVTEQTSWELLLPTAAVGVVGYFVLQGAAFLGVGDRFSPALAAVVIGLLARVVALKMGAPQLVVAVPAALILLPGLTIFRSMYVLTIEESEVLLGASGMLNAGAIVLGTAAGVVLGDTLARPLTRSLASNERRRARRR</sequence>
<gene>
    <name evidence="11" type="ORF">GU243_20270</name>
</gene>
<comment type="subcellular location">
    <subcellularLocation>
        <location evidence="1">Cell membrane</location>
        <topology evidence="1">Multi-pass membrane protein</topology>
    </subcellularLocation>
</comment>
<feature type="transmembrane region" description="Helical" evidence="8">
    <location>
        <begin position="264"/>
        <end position="281"/>
    </location>
</feature>
<dbReference type="AlphaFoldDB" id="A0A6P1NS80"/>
<feature type="transmembrane region" description="Helical" evidence="8">
    <location>
        <begin position="449"/>
        <end position="472"/>
    </location>
</feature>
<evidence type="ECO:0000259" key="9">
    <source>
        <dbReference type="Pfam" id="PF06738"/>
    </source>
</evidence>
<keyword evidence="5 8" id="KW-0472">Membrane</keyword>
<evidence type="ECO:0000256" key="5">
    <source>
        <dbReference type="ARBA" id="ARBA00023136"/>
    </source>
</evidence>
<dbReference type="GO" id="GO:0015744">
    <property type="term" value="P:succinate transport"/>
    <property type="evidence" value="ECO:0007669"/>
    <property type="project" value="TreeGrafter"/>
</dbReference>
<dbReference type="PANTHER" id="PTHR34390:SF2">
    <property type="entry name" value="SUCCINATE TRANSPORTER SUBUNIT YJJP-RELATED"/>
    <property type="match status" value="1"/>
</dbReference>
<keyword evidence="3 8" id="KW-0812">Transmembrane</keyword>
<dbReference type="GO" id="GO:0022857">
    <property type="term" value="F:transmembrane transporter activity"/>
    <property type="evidence" value="ECO:0007669"/>
    <property type="project" value="InterPro"/>
</dbReference>
<protein>
    <submittedName>
        <fullName evidence="11">Threonine/serine exporter family protein</fullName>
    </submittedName>
</protein>